<accession>A0ABY6A363</accession>
<evidence type="ECO:0000256" key="1">
    <source>
        <dbReference type="SAM" id="SignalP"/>
    </source>
</evidence>
<name>A0ABY6A363_9BURK</name>
<dbReference type="EMBL" id="CP104377">
    <property type="protein sequence ID" value="UXC19974.1"/>
    <property type="molecule type" value="Genomic_DNA"/>
</dbReference>
<evidence type="ECO:0000313" key="3">
    <source>
        <dbReference type="Proteomes" id="UP001058290"/>
    </source>
</evidence>
<feature type="chain" id="PRO_5045661572" evidence="1">
    <location>
        <begin position="29"/>
        <end position="535"/>
    </location>
</feature>
<organism evidence="2 3">
    <name type="scientific">Comamonas squillarum</name>
    <dbReference type="NCBI Taxonomy" id="2977320"/>
    <lineage>
        <taxon>Bacteria</taxon>
        <taxon>Pseudomonadati</taxon>
        <taxon>Pseudomonadota</taxon>
        <taxon>Betaproteobacteria</taxon>
        <taxon>Burkholderiales</taxon>
        <taxon>Comamonadaceae</taxon>
        <taxon>Comamonas</taxon>
    </lineage>
</organism>
<feature type="signal peptide" evidence="1">
    <location>
        <begin position="1"/>
        <end position="28"/>
    </location>
</feature>
<gene>
    <name evidence="2" type="ORF">N4T19_07675</name>
</gene>
<dbReference type="Proteomes" id="UP001058290">
    <property type="component" value="Chromosome"/>
</dbReference>
<proteinExistence type="predicted"/>
<sequence length="535" mass="57626">MAHQTRIPKLASILAVSALGLSLSPSWAARSFTPQAGTWVISDEVDGKPGRGFAIDVQGNTFFMQVFGYEKNGDATFYAATGQMEGDTVTAPLLRYQGGRSFGSEPRDAQEDKSIGDVKLSFRNGLQGTMQLPGEPAKDIERFIFTAPDAAYYQTEQWKTSSRMARWFGLNAQGQVEKSWFAMLKTSPTEPMRLTLSDGQTSETLECSLTTPSDSIRCVAANAADAGQAPVVKEAQFRLLGAQVAGAVSLQAEGAAPLQLLGINTRADYPYSGGVIVGCCANGLESFMPGTFGYAQRPAYQPSNGTWVMDDELTGKPGRGVSLDVQGGKMVMQVFAYRADGQPTFAMGVGDFAPDPELRDVSSARFSLQQYRGGRSVGGAASSGELVRDEGEVMVQVSGRTGGYGMPAGSLAEAMVQFPGESAKRMRRLPLQPWQTLEDQLFGEWYFPGLSYAGRPLTVTLNRREGEFVTNDDGSVRCQFNTQMLRGECQWPTATGTSGSSGPIELQDAFALSNSYVRLRDRYGNLVGLGQVPLN</sequence>
<protein>
    <submittedName>
        <fullName evidence="2">Uncharacterized protein</fullName>
    </submittedName>
</protein>
<dbReference type="RefSeq" id="WP_260719802.1">
    <property type="nucleotide sequence ID" value="NZ_CP104377.1"/>
</dbReference>
<keyword evidence="1" id="KW-0732">Signal</keyword>
<evidence type="ECO:0000313" key="2">
    <source>
        <dbReference type="EMBL" id="UXC19974.1"/>
    </source>
</evidence>
<reference evidence="2" key="1">
    <citation type="submission" date="2022-09" db="EMBL/GenBank/DDBJ databases">
        <title>Bacterial diversity in gut of crayfish and pufferfish.</title>
        <authorList>
            <person name="Huang Y."/>
        </authorList>
    </citation>
    <scope>NUCLEOTIDE SEQUENCE</scope>
    <source>
        <strain evidence="2">PR12</strain>
    </source>
</reference>
<keyword evidence="3" id="KW-1185">Reference proteome</keyword>